<protein>
    <submittedName>
        <fullName evidence="5">Protein CLT2 chloroplastic</fullName>
    </submittedName>
</protein>
<sequence>MKFWIGLSATVKWTGLPPAHPGLVLVEPKARVLVAGGGIGGLAFALAARRKGFEVLVLERDLSTVRGEGRYRSPIQLQSNALAALEARVRLPARCPRASGFCTAVGQGDTTDLPLRQVAYDAHASLGNPWPLQADHARFFVLLQEFVFIDGAKRLEGKRPDIFVVNYFGSGFQVRQ</sequence>
<name>A0A1D6KBS5_MAIZE</name>
<proteinExistence type="predicted"/>
<dbReference type="GO" id="GO:0016491">
    <property type="term" value="F:oxidoreductase activity"/>
    <property type="evidence" value="ECO:0007669"/>
    <property type="project" value="UniProtKB-KW"/>
</dbReference>
<dbReference type="SUPFAM" id="SSF51905">
    <property type="entry name" value="FAD/NAD(P)-binding domain"/>
    <property type="match status" value="1"/>
</dbReference>
<evidence type="ECO:0000313" key="5">
    <source>
        <dbReference type="EMBL" id="ONM00755.1"/>
    </source>
</evidence>
<dbReference type="PANTHER" id="PTHR46496:SF1">
    <property type="entry name" value="ZEAXANTHIN EPOXIDASE, CHLOROPLASTIC"/>
    <property type="match status" value="1"/>
</dbReference>
<reference evidence="5" key="1">
    <citation type="submission" date="2015-12" db="EMBL/GenBank/DDBJ databases">
        <title>Update maize B73 reference genome by single molecule sequencing technologies.</title>
        <authorList>
            <consortium name="Maize Genome Sequencing Project"/>
            <person name="Ware D."/>
        </authorList>
    </citation>
    <scope>NUCLEOTIDE SEQUENCE [LARGE SCALE GENOMIC DNA]</scope>
    <source>
        <tissue evidence="5">Seedling</tissue>
    </source>
</reference>
<organism evidence="5">
    <name type="scientific">Zea mays</name>
    <name type="common">Maize</name>
    <dbReference type="NCBI Taxonomy" id="4577"/>
    <lineage>
        <taxon>Eukaryota</taxon>
        <taxon>Viridiplantae</taxon>
        <taxon>Streptophyta</taxon>
        <taxon>Embryophyta</taxon>
        <taxon>Tracheophyta</taxon>
        <taxon>Spermatophyta</taxon>
        <taxon>Magnoliopsida</taxon>
        <taxon>Liliopsida</taxon>
        <taxon>Poales</taxon>
        <taxon>Poaceae</taxon>
        <taxon>PACMAD clade</taxon>
        <taxon>Panicoideae</taxon>
        <taxon>Andropogonodae</taxon>
        <taxon>Andropogoneae</taxon>
        <taxon>Tripsacinae</taxon>
        <taxon>Zea</taxon>
    </lineage>
</organism>
<accession>A0A1D6KBS5</accession>
<evidence type="ECO:0000256" key="2">
    <source>
        <dbReference type="ARBA" id="ARBA00022630"/>
    </source>
</evidence>
<dbReference type="Gene3D" id="3.50.50.60">
    <property type="entry name" value="FAD/NAD(P)-binding domain"/>
    <property type="match status" value="1"/>
</dbReference>
<keyword evidence="4" id="KW-0560">Oxidoreductase</keyword>
<dbReference type="AlphaFoldDB" id="A0A1D6KBS5"/>
<evidence type="ECO:0000256" key="1">
    <source>
        <dbReference type="ARBA" id="ARBA00001974"/>
    </source>
</evidence>
<gene>
    <name evidence="5" type="ORF">ZEAMMB73_Zm00001d030287</name>
</gene>
<dbReference type="PANTHER" id="PTHR46496">
    <property type="match status" value="1"/>
</dbReference>
<evidence type="ECO:0000256" key="3">
    <source>
        <dbReference type="ARBA" id="ARBA00022827"/>
    </source>
</evidence>
<dbReference type="InterPro" id="IPR036188">
    <property type="entry name" value="FAD/NAD-bd_sf"/>
</dbReference>
<keyword evidence="3" id="KW-0274">FAD</keyword>
<dbReference type="Pfam" id="PF13450">
    <property type="entry name" value="NAD_binding_8"/>
    <property type="match status" value="1"/>
</dbReference>
<dbReference type="ExpressionAtlas" id="A0A1D6KBS5">
    <property type="expression patterns" value="baseline"/>
</dbReference>
<comment type="cofactor">
    <cofactor evidence="1">
        <name>FAD</name>
        <dbReference type="ChEBI" id="CHEBI:57692"/>
    </cofactor>
</comment>
<evidence type="ECO:0000256" key="4">
    <source>
        <dbReference type="ARBA" id="ARBA00023002"/>
    </source>
</evidence>
<keyword evidence="2" id="KW-0285">Flavoprotein</keyword>
<dbReference type="EMBL" id="CM007647">
    <property type="protein sequence ID" value="ONM00755.1"/>
    <property type="molecule type" value="Genomic_DNA"/>
</dbReference>